<proteinExistence type="predicted"/>
<gene>
    <name evidence="1" type="ORF">S03H2_32800</name>
</gene>
<comment type="caution">
    <text evidence="1">The sequence shown here is derived from an EMBL/GenBank/DDBJ whole genome shotgun (WGS) entry which is preliminary data.</text>
</comment>
<organism evidence="1">
    <name type="scientific">marine sediment metagenome</name>
    <dbReference type="NCBI Taxonomy" id="412755"/>
    <lineage>
        <taxon>unclassified sequences</taxon>
        <taxon>metagenomes</taxon>
        <taxon>ecological metagenomes</taxon>
    </lineage>
</organism>
<dbReference type="AlphaFoldDB" id="X1GL83"/>
<evidence type="ECO:0000313" key="1">
    <source>
        <dbReference type="EMBL" id="GAH58666.1"/>
    </source>
</evidence>
<protein>
    <submittedName>
        <fullName evidence="1">Uncharacterized protein</fullName>
    </submittedName>
</protein>
<sequence length="92" mass="10464">MDLLEKIDEFLAKNPPFDREKIKIPYYIPNGKYLGISRNTIVVIGDSAQEVGALLAEKFPESASGIIHKGHESETIDFIFSLFSLEYSKYYC</sequence>
<reference evidence="1" key="1">
    <citation type="journal article" date="2014" name="Front. Microbiol.">
        <title>High frequency of phylogenetically diverse reductive dehalogenase-homologous genes in deep subseafloor sedimentary metagenomes.</title>
        <authorList>
            <person name="Kawai M."/>
            <person name="Futagami T."/>
            <person name="Toyoda A."/>
            <person name="Takaki Y."/>
            <person name="Nishi S."/>
            <person name="Hori S."/>
            <person name="Arai W."/>
            <person name="Tsubouchi T."/>
            <person name="Morono Y."/>
            <person name="Uchiyama I."/>
            <person name="Ito T."/>
            <person name="Fujiyama A."/>
            <person name="Inagaki F."/>
            <person name="Takami H."/>
        </authorList>
    </citation>
    <scope>NUCLEOTIDE SEQUENCE</scope>
    <source>
        <strain evidence="1">Expedition CK06-06</strain>
    </source>
</reference>
<dbReference type="EMBL" id="BARU01019940">
    <property type="protein sequence ID" value="GAH58666.1"/>
    <property type="molecule type" value="Genomic_DNA"/>
</dbReference>
<name>X1GL83_9ZZZZ</name>
<accession>X1GL83</accession>